<accession>A0ABW5C1Y1</accession>
<sequence length="135" mass="16070">MVEFRLKSIYLEKDSQRVRENVDGNLVILRVGDQEIGTTNYHHFRVPVHATVDIRYLEQNLNSILRIIFRLESNDLSIQYFTWNENEKHYIDAPLHEEIIQSQSFQHILQSVSFTGENHFSYVTNSLQRLTDQLY</sequence>
<gene>
    <name evidence="1" type="ORF">ACFSKK_15355</name>
</gene>
<comment type="caution">
    <text evidence="1">The sequence shown here is derived from an EMBL/GenBank/DDBJ whole genome shotgun (WGS) entry which is preliminary data.</text>
</comment>
<evidence type="ECO:0000313" key="2">
    <source>
        <dbReference type="Proteomes" id="UP001597318"/>
    </source>
</evidence>
<proteinExistence type="predicted"/>
<name>A0ABW5C1Y1_9BACI</name>
<dbReference type="RefSeq" id="WP_247346622.1">
    <property type="nucleotide sequence ID" value="NZ_CP095550.1"/>
</dbReference>
<evidence type="ECO:0000313" key="1">
    <source>
        <dbReference type="EMBL" id="MFD2215066.1"/>
    </source>
</evidence>
<keyword evidence="2" id="KW-1185">Reference proteome</keyword>
<protein>
    <submittedName>
        <fullName evidence="1">Uncharacterized protein</fullName>
    </submittedName>
</protein>
<dbReference type="EMBL" id="JBHUIK010000003">
    <property type="protein sequence ID" value="MFD2215066.1"/>
    <property type="molecule type" value="Genomic_DNA"/>
</dbReference>
<dbReference type="Proteomes" id="UP001597318">
    <property type="component" value="Unassembled WGS sequence"/>
</dbReference>
<reference evidence="2" key="1">
    <citation type="journal article" date="2019" name="Int. J. Syst. Evol. Microbiol.">
        <title>The Global Catalogue of Microorganisms (GCM) 10K type strain sequencing project: providing services to taxonomists for standard genome sequencing and annotation.</title>
        <authorList>
            <consortium name="The Broad Institute Genomics Platform"/>
            <consortium name="The Broad Institute Genome Sequencing Center for Infectious Disease"/>
            <person name="Wu L."/>
            <person name="Ma J."/>
        </authorList>
    </citation>
    <scope>NUCLEOTIDE SEQUENCE [LARGE SCALE GENOMIC DNA]</scope>
    <source>
        <strain evidence="2">CGMCC 1.15474</strain>
    </source>
</reference>
<organism evidence="1 2">
    <name type="scientific">Metabacillus endolithicus</name>
    <dbReference type="NCBI Taxonomy" id="1535204"/>
    <lineage>
        <taxon>Bacteria</taxon>
        <taxon>Bacillati</taxon>
        <taxon>Bacillota</taxon>
        <taxon>Bacilli</taxon>
        <taxon>Bacillales</taxon>
        <taxon>Bacillaceae</taxon>
        <taxon>Metabacillus</taxon>
    </lineage>
</organism>